<name>A0A511DJ01_9PSEU</name>
<accession>A0A511DJ01</accession>
<sequence>MTNDQLTRNKNLVADFIQDLFGKGDLTAVDRYLAADFVNHDPPFPGSPDGAAGMRGAAERFRTALPDWRTEVEHLVAEDDLVVEHFHARGTHVGELFGQPGTGRTLTLRGVQIFRIAGDRIVERWGRLDEAGLHTQLTTPWAGGD</sequence>
<dbReference type="Proteomes" id="UP000321685">
    <property type="component" value="Unassembled WGS sequence"/>
</dbReference>
<dbReference type="EMBL" id="BJVJ01000040">
    <property type="protein sequence ID" value="GEL24791.1"/>
    <property type="molecule type" value="Genomic_DNA"/>
</dbReference>
<gene>
    <name evidence="1" type="ORF">PSU4_37450</name>
</gene>
<dbReference type="RefSeq" id="WP_147110042.1">
    <property type="nucleotide sequence ID" value="NZ_BJVJ01000040.1"/>
</dbReference>
<dbReference type="Gene3D" id="3.10.450.50">
    <property type="match status" value="1"/>
</dbReference>
<dbReference type="SUPFAM" id="SSF54427">
    <property type="entry name" value="NTF2-like"/>
    <property type="match status" value="1"/>
</dbReference>
<dbReference type="AlphaFoldDB" id="A0A511DJ01"/>
<dbReference type="Pfam" id="PF07366">
    <property type="entry name" value="SnoaL"/>
    <property type="match status" value="1"/>
</dbReference>
<protein>
    <recommendedName>
        <fullName evidence="3">Ester cyclase</fullName>
    </recommendedName>
</protein>
<dbReference type="InterPro" id="IPR009959">
    <property type="entry name" value="Cyclase_SnoaL-like"/>
</dbReference>
<comment type="caution">
    <text evidence="1">The sequence shown here is derived from an EMBL/GenBank/DDBJ whole genome shotgun (WGS) entry which is preliminary data.</text>
</comment>
<organism evidence="1 2">
    <name type="scientific">Pseudonocardia sulfidoxydans NBRC 16205</name>
    <dbReference type="NCBI Taxonomy" id="1223511"/>
    <lineage>
        <taxon>Bacteria</taxon>
        <taxon>Bacillati</taxon>
        <taxon>Actinomycetota</taxon>
        <taxon>Actinomycetes</taxon>
        <taxon>Pseudonocardiales</taxon>
        <taxon>Pseudonocardiaceae</taxon>
        <taxon>Pseudonocardia</taxon>
    </lineage>
</organism>
<dbReference type="InterPro" id="IPR032710">
    <property type="entry name" value="NTF2-like_dom_sf"/>
</dbReference>
<dbReference type="OrthoDB" id="129343at2"/>
<reference evidence="1 2" key="1">
    <citation type="submission" date="2019-07" db="EMBL/GenBank/DDBJ databases">
        <title>Whole genome shotgun sequence of Pseudonocardia sulfidoxydans NBRC 16205.</title>
        <authorList>
            <person name="Hosoyama A."/>
            <person name="Uohara A."/>
            <person name="Ohji S."/>
            <person name="Ichikawa N."/>
        </authorList>
    </citation>
    <scope>NUCLEOTIDE SEQUENCE [LARGE SCALE GENOMIC DNA]</scope>
    <source>
        <strain evidence="1 2">NBRC 16205</strain>
    </source>
</reference>
<dbReference type="PANTHER" id="PTHR38436">
    <property type="entry name" value="POLYKETIDE CYCLASE SNOAL-LIKE DOMAIN"/>
    <property type="match status" value="1"/>
</dbReference>
<keyword evidence="2" id="KW-1185">Reference proteome</keyword>
<proteinExistence type="predicted"/>
<evidence type="ECO:0000313" key="2">
    <source>
        <dbReference type="Proteomes" id="UP000321685"/>
    </source>
</evidence>
<dbReference type="PANTHER" id="PTHR38436:SF1">
    <property type="entry name" value="ESTER CYCLASE"/>
    <property type="match status" value="1"/>
</dbReference>
<dbReference type="GO" id="GO:0030638">
    <property type="term" value="P:polyketide metabolic process"/>
    <property type="evidence" value="ECO:0007669"/>
    <property type="project" value="InterPro"/>
</dbReference>
<evidence type="ECO:0000313" key="1">
    <source>
        <dbReference type="EMBL" id="GEL24791.1"/>
    </source>
</evidence>
<evidence type="ECO:0008006" key="3">
    <source>
        <dbReference type="Google" id="ProtNLM"/>
    </source>
</evidence>